<gene>
    <name evidence="2" type="ORF">B296_00001784</name>
</gene>
<dbReference type="Proteomes" id="UP000287651">
    <property type="component" value="Unassembled WGS sequence"/>
</dbReference>
<organism evidence="2 3">
    <name type="scientific">Ensete ventricosum</name>
    <name type="common">Abyssinian banana</name>
    <name type="synonym">Musa ensete</name>
    <dbReference type="NCBI Taxonomy" id="4639"/>
    <lineage>
        <taxon>Eukaryota</taxon>
        <taxon>Viridiplantae</taxon>
        <taxon>Streptophyta</taxon>
        <taxon>Embryophyta</taxon>
        <taxon>Tracheophyta</taxon>
        <taxon>Spermatophyta</taxon>
        <taxon>Magnoliopsida</taxon>
        <taxon>Liliopsida</taxon>
        <taxon>Zingiberales</taxon>
        <taxon>Musaceae</taxon>
        <taxon>Ensete</taxon>
    </lineage>
</organism>
<comment type="caution">
    <text evidence="2">The sequence shown here is derived from an EMBL/GenBank/DDBJ whole genome shotgun (WGS) entry which is preliminary data.</text>
</comment>
<sequence length="84" mass="9424">MKSVSVPKPESEHEVFPVAARSQRNYNRGSPPSRLGPTRLQEIYKACSLPMSILPKPPSVRRRSTFLHLVDSERSSGKRSEGHP</sequence>
<reference evidence="2 3" key="1">
    <citation type="journal article" date="2014" name="Agronomy (Basel)">
        <title>A Draft Genome Sequence for Ensete ventricosum, the Drought-Tolerant Tree Against Hunger.</title>
        <authorList>
            <person name="Harrison J."/>
            <person name="Moore K.A."/>
            <person name="Paszkiewicz K."/>
            <person name="Jones T."/>
            <person name="Grant M."/>
            <person name="Ambacheew D."/>
            <person name="Muzemil S."/>
            <person name="Studholme D.J."/>
        </authorList>
    </citation>
    <scope>NUCLEOTIDE SEQUENCE [LARGE SCALE GENOMIC DNA]</scope>
</reference>
<protein>
    <submittedName>
        <fullName evidence="2">Uncharacterized protein</fullName>
    </submittedName>
</protein>
<feature type="region of interest" description="Disordered" evidence="1">
    <location>
        <begin position="1"/>
        <end position="38"/>
    </location>
</feature>
<evidence type="ECO:0000313" key="2">
    <source>
        <dbReference type="EMBL" id="RRT73487.1"/>
    </source>
</evidence>
<evidence type="ECO:0000313" key="3">
    <source>
        <dbReference type="Proteomes" id="UP000287651"/>
    </source>
</evidence>
<evidence type="ECO:0000256" key="1">
    <source>
        <dbReference type="SAM" id="MobiDB-lite"/>
    </source>
</evidence>
<dbReference type="EMBL" id="AMZH03003081">
    <property type="protein sequence ID" value="RRT73487.1"/>
    <property type="molecule type" value="Genomic_DNA"/>
</dbReference>
<dbReference type="AlphaFoldDB" id="A0A427AB74"/>
<proteinExistence type="predicted"/>
<name>A0A427AB74_ENSVE</name>
<accession>A0A427AB74</accession>